<evidence type="ECO:0000256" key="2">
    <source>
        <dbReference type="PROSITE-ProRule" id="PRU00169"/>
    </source>
</evidence>
<feature type="domain" description="Response regulatory" evidence="4">
    <location>
        <begin position="32"/>
        <end position="147"/>
    </location>
</feature>
<dbReference type="InterPro" id="IPR013767">
    <property type="entry name" value="PAS_fold"/>
</dbReference>
<evidence type="ECO:0000259" key="4">
    <source>
        <dbReference type="PROSITE" id="PS50110"/>
    </source>
</evidence>
<protein>
    <submittedName>
        <fullName evidence="6">Response regulator</fullName>
    </submittedName>
</protein>
<dbReference type="SUPFAM" id="SSF55785">
    <property type="entry name" value="PYP-like sensor domain (PAS domain)"/>
    <property type="match status" value="1"/>
</dbReference>
<accession>A0A426TUB9</accession>
<dbReference type="Gene3D" id="3.40.50.2300">
    <property type="match status" value="1"/>
</dbReference>
<dbReference type="PROSITE" id="PS50110">
    <property type="entry name" value="RESPONSE_REGULATORY"/>
    <property type="match status" value="1"/>
</dbReference>
<evidence type="ECO:0000256" key="3">
    <source>
        <dbReference type="SAM" id="MobiDB-lite"/>
    </source>
</evidence>
<dbReference type="InterPro" id="IPR035965">
    <property type="entry name" value="PAS-like_dom_sf"/>
</dbReference>
<evidence type="ECO:0000256" key="1">
    <source>
        <dbReference type="ARBA" id="ARBA00023125"/>
    </source>
</evidence>
<reference evidence="6 7" key="1">
    <citation type="submission" date="2018-12" db="EMBL/GenBank/DDBJ databases">
        <title>Genome Sequence of Candidatus Viridilinea halotolerans isolated from saline sulfide-rich spring.</title>
        <authorList>
            <person name="Grouzdev D.S."/>
            <person name="Burganskaya E.I."/>
            <person name="Krutkina M.S."/>
            <person name="Sukhacheva M.V."/>
            <person name="Gorlenko V.M."/>
        </authorList>
    </citation>
    <scope>NUCLEOTIDE SEQUENCE [LARGE SCALE GENOMIC DNA]</scope>
    <source>
        <strain evidence="6">Chok-6</strain>
    </source>
</reference>
<dbReference type="CDD" id="cd17534">
    <property type="entry name" value="REC_DC-like"/>
    <property type="match status" value="1"/>
</dbReference>
<dbReference type="InterPro" id="IPR001789">
    <property type="entry name" value="Sig_transdc_resp-reg_receiver"/>
</dbReference>
<dbReference type="InterPro" id="IPR039420">
    <property type="entry name" value="WalR-like"/>
</dbReference>
<name>A0A426TUB9_9CHLR</name>
<dbReference type="Pfam" id="PF00989">
    <property type="entry name" value="PAS"/>
    <property type="match status" value="1"/>
</dbReference>
<dbReference type="InterPro" id="IPR011006">
    <property type="entry name" value="CheY-like_superfamily"/>
</dbReference>
<dbReference type="GO" id="GO:0000976">
    <property type="term" value="F:transcription cis-regulatory region binding"/>
    <property type="evidence" value="ECO:0007669"/>
    <property type="project" value="TreeGrafter"/>
</dbReference>
<dbReference type="Gene3D" id="3.30.450.20">
    <property type="entry name" value="PAS domain"/>
    <property type="match status" value="1"/>
</dbReference>
<feature type="domain" description="PAS" evidence="5">
    <location>
        <begin position="159"/>
        <end position="215"/>
    </location>
</feature>
<dbReference type="PANTHER" id="PTHR48111">
    <property type="entry name" value="REGULATOR OF RPOS"/>
    <property type="match status" value="1"/>
</dbReference>
<dbReference type="AlphaFoldDB" id="A0A426TUB9"/>
<dbReference type="GO" id="GO:0000156">
    <property type="term" value="F:phosphorelay response regulator activity"/>
    <property type="evidence" value="ECO:0007669"/>
    <property type="project" value="TreeGrafter"/>
</dbReference>
<sequence>MLKVPLAHGLCWFTKTGLLFYTQRHGQATMSSILIVEDELLVAMDTKALLSNHGYSVPAVATSGGDAVRQALNLRPDLILMDIRLRGEMDGIAAADQILTHYHVPVIYLTAFADDMTLLRARATAPYGYLVKPFDEATLLASISMAVERHRRDSQASARAELLSSILDGAGDAVVAVDANGMVTYLNGHAAAMIQQDRTAAVGHPVAALLPLRDPASGSLVPPPALDALLGTVLSPRPRILDLCLPGHSPRRVLVGTAPTGGPSSQAGAVMIIWDQPSVAHHAPAPPLREARPAALPPLPPRPSPEARQSGQASRLSAACASLIAPGWVDRPLKLHLLLVLYQHSQLRHNAISLSEWLKEPPWEVQSALNELAEAGLLYRSAEQPHPAFHVAATAENSGVAALARAFDDPELRQLLLTRVRAADQERVMRQTPPWEFIR</sequence>
<dbReference type="GO" id="GO:0006355">
    <property type="term" value="P:regulation of DNA-templated transcription"/>
    <property type="evidence" value="ECO:0007669"/>
    <property type="project" value="InterPro"/>
</dbReference>
<dbReference type="EMBL" id="RSAS01000698">
    <property type="protein sequence ID" value="RRR68713.1"/>
    <property type="molecule type" value="Genomic_DNA"/>
</dbReference>
<dbReference type="PANTHER" id="PTHR48111:SF38">
    <property type="entry name" value="TWO-COMPONENT RESPONSE REGULATOR"/>
    <property type="match status" value="1"/>
</dbReference>
<gene>
    <name evidence="6" type="ORF">EI684_17230</name>
</gene>
<dbReference type="InterPro" id="IPR000014">
    <property type="entry name" value="PAS"/>
</dbReference>
<dbReference type="Pfam" id="PF00072">
    <property type="entry name" value="Response_reg"/>
    <property type="match status" value="1"/>
</dbReference>
<dbReference type="GO" id="GO:0032993">
    <property type="term" value="C:protein-DNA complex"/>
    <property type="evidence" value="ECO:0007669"/>
    <property type="project" value="TreeGrafter"/>
</dbReference>
<feature type="compositionally biased region" description="Pro residues" evidence="3">
    <location>
        <begin position="295"/>
        <end position="304"/>
    </location>
</feature>
<dbReference type="SMART" id="SM00448">
    <property type="entry name" value="REC"/>
    <property type="match status" value="1"/>
</dbReference>
<comment type="caution">
    <text evidence="6">The sequence shown here is derived from an EMBL/GenBank/DDBJ whole genome shotgun (WGS) entry which is preliminary data.</text>
</comment>
<dbReference type="GO" id="GO:0005829">
    <property type="term" value="C:cytosol"/>
    <property type="evidence" value="ECO:0007669"/>
    <property type="project" value="TreeGrafter"/>
</dbReference>
<dbReference type="SUPFAM" id="SSF52172">
    <property type="entry name" value="CheY-like"/>
    <property type="match status" value="1"/>
</dbReference>
<proteinExistence type="predicted"/>
<evidence type="ECO:0000313" key="7">
    <source>
        <dbReference type="Proteomes" id="UP000280307"/>
    </source>
</evidence>
<dbReference type="SMART" id="SM00091">
    <property type="entry name" value="PAS"/>
    <property type="match status" value="1"/>
</dbReference>
<dbReference type="PROSITE" id="PS50112">
    <property type="entry name" value="PAS"/>
    <property type="match status" value="1"/>
</dbReference>
<organism evidence="6 7">
    <name type="scientific">Candidatus Viridilinea halotolerans</name>
    <dbReference type="NCBI Taxonomy" id="2491704"/>
    <lineage>
        <taxon>Bacteria</taxon>
        <taxon>Bacillati</taxon>
        <taxon>Chloroflexota</taxon>
        <taxon>Chloroflexia</taxon>
        <taxon>Chloroflexales</taxon>
        <taxon>Chloroflexineae</taxon>
        <taxon>Oscillochloridaceae</taxon>
        <taxon>Candidatus Viridilinea</taxon>
    </lineage>
</organism>
<keyword evidence="2" id="KW-0597">Phosphoprotein</keyword>
<keyword evidence="1" id="KW-0238">DNA-binding</keyword>
<feature type="region of interest" description="Disordered" evidence="3">
    <location>
        <begin position="283"/>
        <end position="312"/>
    </location>
</feature>
<evidence type="ECO:0000259" key="5">
    <source>
        <dbReference type="PROSITE" id="PS50112"/>
    </source>
</evidence>
<dbReference type="Proteomes" id="UP000280307">
    <property type="component" value="Unassembled WGS sequence"/>
</dbReference>
<feature type="modified residue" description="4-aspartylphosphate" evidence="2">
    <location>
        <position position="82"/>
    </location>
</feature>
<evidence type="ECO:0000313" key="6">
    <source>
        <dbReference type="EMBL" id="RRR68713.1"/>
    </source>
</evidence>